<evidence type="ECO:0000313" key="3">
    <source>
        <dbReference type="Proteomes" id="UP000559987"/>
    </source>
</evidence>
<keyword evidence="1" id="KW-0472">Membrane</keyword>
<organism evidence="2 3">
    <name type="scientific">Simiduia aestuariiviva</name>
    <dbReference type="NCBI Taxonomy" id="1510459"/>
    <lineage>
        <taxon>Bacteria</taxon>
        <taxon>Pseudomonadati</taxon>
        <taxon>Pseudomonadota</taxon>
        <taxon>Gammaproteobacteria</taxon>
        <taxon>Cellvibrionales</taxon>
        <taxon>Cellvibrionaceae</taxon>
        <taxon>Simiduia</taxon>
    </lineage>
</organism>
<name>A0A839UND4_9GAMM</name>
<sequence>MIIGRFFRKRGSFAVSLGACLAFVLAAILAWDLPLSEALRFGLASLLALLLIMLAAAITVVTAHSIAHLWRKVRHSFTRKD</sequence>
<keyword evidence="1" id="KW-0812">Transmembrane</keyword>
<protein>
    <submittedName>
        <fullName evidence="2">Uncharacterized protein</fullName>
    </submittedName>
</protein>
<comment type="caution">
    <text evidence="2">The sequence shown here is derived from an EMBL/GenBank/DDBJ whole genome shotgun (WGS) entry which is preliminary data.</text>
</comment>
<accession>A0A839UND4</accession>
<feature type="transmembrane region" description="Helical" evidence="1">
    <location>
        <begin position="46"/>
        <end position="70"/>
    </location>
</feature>
<dbReference type="RefSeq" id="WP_183909437.1">
    <property type="nucleotide sequence ID" value="NZ_JACHXZ010000002.1"/>
</dbReference>
<dbReference type="EMBL" id="JACHXZ010000002">
    <property type="protein sequence ID" value="MBB3168050.1"/>
    <property type="molecule type" value="Genomic_DNA"/>
</dbReference>
<keyword evidence="3" id="KW-1185">Reference proteome</keyword>
<evidence type="ECO:0000256" key="1">
    <source>
        <dbReference type="SAM" id="Phobius"/>
    </source>
</evidence>
<keyword evidence="1" id="KW-1133">Transmembrane helix</keyword>
<gene>
    <name evidence="2" type="ORF">FHS30_001234</name>
</gene>
<reference evidence="2 3" key="1">
    <citation type="submission" date="2020-08" db="EMBL/GenBank/DDBJ databases">
        <title>Genomic Encyclopedia of Type Strains, Phase III (KMG-III): the genomes of soil and plant-associated and newly described type strains.</title>
        <authorList>
            <person name="Whitman W."/>
        </authorList>
    </citation>
    <scope>NUCLEOTIDE SEQUENCE [LARGE SCALE GENOMIC DNA]</scope>
    <source>
        <strain evidence="2 3">CECT 8571</strain>
    </source>
</reference>
<evidence type="ECO:0000313" key="2">
    <source>
        <dbReference type="EMBL" id="MBB3168050.1"/>
    </source>
</evidence>
<proteinExistence type="predicted"/>
<dbReference type="AlphaFoldDB" id="A0A839UND4"/>
<dbReference type="Proteomes" id="UP000559987">
    <property type="component" value="Unassembled WGS sequence"/>
</dbReference>